<dbReference type="InterPro" id="IPR010580">
    <property type="entry name" value="ER_stress-assoc"/>
</dbReference>
<evidence type="ECO:0000256" key="7">
    <source>
        <dbReference type="SAM" id="MobiDB-lite"/>
    </source>
</evidence>
<dbReference type="GO" id="GO:0005789">
    <property type="term" value="C:endoplasmic reticulum membrane"/>
    <property type="evidence" value="ECO:0007669"/>
    <property type="project" value="UniProtKB-SubCell"/>
</dbReference>
<sequence length="127" mass="14585">MTATRLWSSRPEYLSPVLPRDIQFLKYKHHSLLQRTSSAGLEYALCYSYFQPARHNNTDTMAQTLEQRRRNAKFAKGQEARMGKSEDQVKNRVKEAPKVPISMFWVAILGFAVFGGLVFEAISHMFG</sequence>
<dbReference type="OrthoDB" id="16679at2759"/>
<evidence type="ECO:0000256" key="6">
    <source>
        <dbReference type="RuleBase" id="RU364120"/>
    </source>
</evidence>
<feature type="region of interest" description="Disordered" evidence="7">
    <location>
        <begin position="72"/>
        <end position="91"/>
    </location>
</feature>
<organism evidence="8 9">
    <name type="scientific">Tolypocladium capitatum</name>
    <dbReference type="NCBI Taxonomy" id="45235"/>
    <lineage>
        <taxon>Eukaryota</taxon>
        <taxon>Fungi</taxon>
        <taxon>Dikarya</taxon>
        <taxon>Ascomycota</taxon>
        <taxon>Pezizomycotina</taxon>
        <taxon>Sordariomycetes</taxon>
        <taxon>Hypocreomycetidae</taxon>
        <taxon>Hypocreales</taxon>
        <taxon>Ophiocordycipitaceae</taxon>
        <taxon>Tolypocladium</taxon>
    </lineage>
</organism>
<comment type="caution">
    <text evidence="8">The sequence shown here is derived from an EMBL/GenBank/DDBJ whole genome shotgun (WGS) entry which is preliminary data.</text>
</comment>
<proteinExistence type="inferred from homology"/>
<dbReference type="AlphaFoldDB" id="A0A2K3QMH1"/>
<dbReference type="Pfam" id="PF06624">
    <property type="entry name" value="RAMP4"/>
    <property type="match status" value="1"/>
</dbReference>
<evidence type="ECO:0000256" key="3">
    <source>
        <dbReference type="ARBA" id="ARBA00022824"/>
    </source>
</evidence>
<evidence type="ECO:0000313" key="9">
    <source>
        <dbReference type="Proteomes" id="UP000236621"/>
    </source>
</evidence>
<comment type="subcellular location">
    <subcellularLocation>
        <location evidence="6">Membrane</location>
        <topology evidence="6">Single-pass membrane protein</topology>
    </subcellularLocation>
    <subcellularLocation>
        <location evidence="6">Endoplasmic reticulum membrane</location>
        <topology evidence="6">Single-pass membrane protein</topology>
    </subcellularLocation>
</comment>
<evidence type="ECO:0000256" key="4">
    <source>
        <dbReference type="ARBA" id="ARBA00022989"/>
    </source>
</evidence>
<feature type="transmembrane region" description="Helical" evidence="6">
    <location>
        <begin position="99"/>
        <end position="119"/>
    </location>
</feature>
<evidence type="ECO:0000256" key="1">
    <source>
        <dbReference type="ARBA" id="ARBA00005500"/>
    </source>
</evidence>
<comment type="similarity">
    <text evidence="1 6">Belongs to the RAMP4 family.</text>
</comment>
<dbReference type="Proteomes" id="UP000236621">
    <property type="component" value="Unassembled WGS sequence"/>
</dbReference>
<gene>
    <name evidence="8" type="ORF">TCAP_01348</name>
</gene>
<keyword evidence="9" id="KW-1185">Reference proteome</keyword>
<keyword evidence="3 6" id="KW-0256">Endoplasmic reticulum</keyword>
<dbReference type="EMBL" id="NRSZ01000219">
    <property type="protein sequence ID" value="PNY28729.1"/>
    <property type="molecule type" value="Genomic_DNA"/>
</dbReference>
<feature type="compositionally biased region" description="Basic and acidic residues" evidence="7">
    <location>
        <begin position="76"/>
        <end position="91"/>
    </location>
</feature>
<evidence type="ECO:0000256" key="2">
    <source>
        <dbReference type="ARBA" id="ARBA00022692"/>
    </source>
</evidence>
<reference evidence="8 9" key="1">
    <citation type="submission" date="2017-08" db="EMBL/GenBank/DDBJ databases">
        <title>Harnessing the power of phylogenomics to disentangle the directionality and signatures of interkingdom host jumping in the parasitic fungal genus Tolypocladium.</title>
        <authorList>
            <person name="Quandt C.A."/>
            <person name="Patterson W."/>
            <person name="Spatafora J.W."/>
        </authorList>
    </citation>
    <scope>NUCLEOTIDE SEQUENCE [LARGE SCALE GENOMIC DNA]</scope>
    <source>
        <strain evidence="8 9">CBS 113982</strain>
    </source>
</reference>
<keyword evidence="5 6" id="KW-0472">Membrane</keyword>
<keyword evidence="2 6" id="KW-0812">Transmembrane</keyword>
<comment type="function">
    <text evidence="6">Interacts with target proteins during translocation into the lumen of the endoplasmic reticulum. Protects unfolded target proteins against degradation and facilitate correct glycosylation.</text>
</comment>
<accession>A0A2K3QMH1</accession>
<evidence type="ECO:0000313" key="8">
    <source>
        <dbReference type="EMBL" id="PNY28729.1"/>
    </source>
</evidence>
<keyword evidence="4 6" id="KW-1133">Transmembrane helix</keyword>
<evidence type="ECO:0000256" key="5">
    <source>
        <dbReference type="ARBA" id="ARBA00023136"/>
    </source>
</evidence>
<name>A0A2K3QMH1_9HYPO</name>
<protein>
    <recommendedName>
        <fullName evidence="6">Stress-associated endoplasmic reticulum protein</fullName>
    </recommendedName>
</protein>